<proteinExistence type="predicted"/>
<dbReference type="EMBL" id="PDUG01000006">
    <property type="protein sequence ID" value="PIC19824.1"/>
    <property type="molecule type" value="Genomic_DNA"/>
</dbReference>
<evidence type="ECO:0000313" key="2">
    <source>
        <dbReference type="Proteomes" id="UP000230233"/>
    </source>
</evidence>
<dbReference type="OrthoDB" id="10275483at2759"/>
<name>A0A2G5SXJ7_9PELO</name>
<organism evidence="1 2">
    <name type="scientific">Caenorhabditis nigoni</name>
    <dbReference type="NCBI Taxonomy" id="1611254"/>
    <lineage>
        <taxon>Eukaryota</taxon>
        <taxon>Metazoa</taxon>
        <taxon>Ecdysozoa</taxon>
        <taxon>Nematoda</taxon>
        <taxon>Chromadorea</taxon>
        <taxon>Rhabditida</taxon>
        <taxon>Rhabditina</taxon>
        <taxon>Rhabditomorpha</taxon>
        <taxon>Rhabditoidea</taxon>
        <taxon>Rhabditidae</taxon>
        <taxon>Peloderinae</taxon>
        <taxon>Caenorhabditis</taxon>
    </lineage>
</organism>
<dbReference type="AlphaFoldDB" id="A0A2G5SXJ7"/>
<accession>A0A2G5SXJ7</accession>
<reference evidence="2" key="1">
    <citation type="submission" date="2017-10" db="EMBL/GenBank/DDBJ databases">
        <title>Rapid genome shrinkage in a self-fertile nematode reveals novel sperm competition proteins.</title>
        <authorList>
            <person name="Yin D."/>
            <person name="Schwarz E.M."/>
            <person name="Thomas C.G."/>
            <person name="Felde R.L."/>
            <person name="Korf I.F."/>
            <person name="Cutter A.D."/>
            <person name="Schartner C.M."/>
            <person name="Ralston E.J."/>
            <person name="Meyer B.J."/>
            <person name="Haag E.S."/>
        </authorList>
    </citation>
    <scope>NUCLEOTIDE SEQUENCE [LARGE SCALE GENOMIC DNA]</scope>
    <source>
        <strain evidence="2">JU1422</strain>
    </source>
</reference>
<protein>
    <submittedName>
        <fullName evidence="1">Uncharacterized protein</fullName>
    </submittedName>
</protein>
<keyword evidence="2" id="KW-1185">Reference proteome</keyword>
<gene>
    <name evidence="1" type="primary">Cnig_chr_X.g25222</name>
    <name evidence="1" type="ORF">B9Z55_025222</name>
</gene>
<evidence type="ECO:0000313" key="1">
    <source>
        <dbReference type="EMBL" id="PIC19824.1"/>
    </source>
</evidence>
<dbReference type="Proteomes" id="UP000230233">
    <property type="component" value="Chromosome X"/>
</dbReference>
<sequence>MTSSPLSKSQAAEKLLLEHGLGWLIQKLDLHNGHLPEGTTAKFRVVQFILELPQVRRELCWIRTYSEFQARVEHFRRTIRVVTSVLEQSKAVILANRKAQRLVPVWPDELEWNY</sequence>
<comment type="caution">
    <text evidence="1">The sequence shown here is derived from an EMBL/GenBank/DDBJ whole genome shotgun (WGS) entry which is preliminary data.</text>
</comment>